<keyword evidence="5" id="KW-1185">Reference proteome</keyword>
<evidence type="ECO:0000256" key="3">
    <source>
        <dbReference type="SAM" id="SignalP"/>
    </source>
</evidence>
<evidence type="ECO:0000256" key="1">
    <source>
        <dbReference type="SAM" id="Coils"/>
    </source>
</evidence>
<keyword evidence="3" id="KW-0732">Signal</keyword>
<feature type="region of interest" description="Disordered" evidence="2">
    <location>
        <begin position="112"/>
        <end position="166"/>
    </location>
</feature>
<organism evidence="4 5">
    <name type="scientific">Helicobacter cetorum (strain ATCC BAA-429 / MIT 00-7128)</name>
    <dbReference type="NCBI Taxonomy" id="182217"/>
    <lineage>
        <taxon>Bacteria</taxon>
        <taxon>Pseudomonadati</taxon>
        <taxon>Campylobacterota</taxon>
        <taxon>Epsilonproteobacteria</taxon>
        <taxon>Campylobacterales</taxon>
        <taxon>Helicobacteraceae</taxon>
        <taxon>Helicobacter</taxon>
    </lineage>
</organism>
<reference evidence="5" key="1">
    <citation type="submission" date="2012-04" db="EMBL/GenBank/DDBJ databases">
        <title>Complete genome sequence of Helicobacter cetorum strain MIT 00-7128.</title>
        <authorList>
            <person name="Kersulyte D."/>
            <person name="Berg D.E."/>
        </authorList>
    </citation>
    <scope>NUCLEOTIDE SEQUENCE [LARGE SCALE GENOMIC DNA]</scope>
    <source>
        <strain evidence="5">MIT 00-7128</strain>
    </source>
</reference>
<dbReference type="EMBL" id="CP003479">
    <property type="protein sequence ID" value="AFI04533.1"/>
    <property type="molecule type" value="Genomic_DNA"/>
</dbReference>
<dbReference type="AlphaFoldDB" id="I0ENL4"/>
<feature type="coiled-coil region" evidence="1">
    <location>
        <begin position="48"/>
        <end position="103"/>
    </location>
</feature>
<gene>
    <name evidence="4" type="ordered locus">HCW_06365</name>
</gene>
<accession>I0ENL4</accession>
<feature type="compositionally biased region" description="Basic and acidic residues" evidence="2">
    <location>
        <begin position="142"/>
        <end position="166"/>
    </location>
</feature>
<dbReference type="KEGG" id="hce:HCW_06365"/>
<evidence type="ECO:0000256" key="2">
    <source>
        <dbReference type="SAM" id="MobiDB-lite"/>
    </source>
</evidence>
<proteinExistence type="predicted"/>
<protein>
    <recommendedName>
        <fullName evidence="6">DUF1104 domain-containing protein</fullName>
    </recommendedName>
</protein>
<feature type="chain" id="PRO_5003625665" description="DUF1104 domain-containing protein" evidence="3">
    <location>
        <begin position="22"/>
        <end position="166"/>
    </location>
</feature>
<evidence type="ECO:0000313" key="5">
    <source>
        <dbReference type="Proteomes" id="UP000005010"/>
    </source>
</evidence>
<dbReference type="Gene3D" id="1.20.120.1430">
    <property type="entry name" value="HP0721 helical bundle"/>
    <property type="match status" value="1"/>
</dbReference>
<feature type="compositionally biased region" description="Basic and acidic residues" evidence="2">
    <location>
        <begin position="112"/>
        <end position="127"/>
    </location>
</feature>
<dbReference type="eggNOG" id="ENOG502ZUNW">
    <property type="taxonomic scope" value="Bacteria"/>
</dbReference>
<name>I0ENL4_HELC0</name>
<evidence type="ECO:0000313" key="4">
    <source>
        <dbReference type="EMBL" id="AFI04533.1"/>
    </source>
</evidence>
<sequence>MVKKCVLAFSLATLMLAPLGAMDFSKKSDLELAKMAGVVAPKDIVDYKKELRKRLKDMSQEKRAKFHKQLHEYAIKNTDDMSVEEFETHRKAVQEELSKHNMKDLDKELGLKSCDCGKKKDKKKNELGAKSCDCNKKHAHEHSKGKEHKEHEKHQQHEKEEKADKK</sequence>
<evidence type="ECO:0008006" key="6">
    <source>
        <dbReference type="Google" id="ProtNLM"/>
    </source>
</evidence>
<dbReference type="InterPro" id="IPR009488">
    <property type="entry name" value="DUF1104"/>
</dbReference>
<keyword evidence="1" id="KW-0175">Coiled coil</keyword>
<dbReference type="InterPro" id="IPR038310">
    <property type="entry name" value="DUF1104_sf"/>
</dbReference>
<dbReference type="Pfam" id="PF06518">
    <property type="entry name" value="DUF1104"/>
    <property type="match status" value="1"/>
</dbReference>
<dbReference type="Proteomes" id="UP000005010">
    <property type="component" value="Chromosome"/>
</dbReference>
<dbReference type="HOGENOM" id="CLU_136116_0_0_7"/>
<feature type="signal peptide" evidence="3">
    <location>
        <begin position="1"/>
        <end position="21"/>
    </location>
</feature>
<dbReference type="RefSeq" id="WP_014661401.1">
    <property type="nucleotide sequence ID" value="NC_017737.1"/>
</dbReference>
<dbReference type="PATRIC" id="fig|182217.3.peg.1345"/>